<proteinExistence type="predicted"/>
<reference evidence="2" key="1">
    <citation type="submission" date="2025-08" db="UniProtKB">
        <authorList>
            <consortium name="RefSeq"/>
        </authorList>
    </citation>
    <scope>IDENTIFICATION</scope>
</reference>
<accession>A0AB40AYB5</accession>
<dbReference type="GeneID" id="120256290"/>
<sequence>MVAIPLGSLRSEVFVKAIPFSSHLFILVTQVHTSMLNTGLVNCMIPGFNPNLNHNFNHLMFADDLILVTQASRRAARGINQCLNVYGFLTGQRPNFAKSHIFFPTWCNKHVSSRIRAILNLTQASFPFKYLGILISPKRLAVSTFKPMIDKIRLQCNRWSNFNLSSAAKATLINYSLLSIPTYTLSVYTIPEVVISEITKVVRKFYWCRNGNGKGIHNVNWKTLNEGKPEGGIGIRNLSLAKSSLMAKHVFGFLNRKDGIWVDVLSHKYGKLDFWRNTASVNYSWFYRSLHKAAAQIKPFCRINSINPALTFFCWDPWCFDIPIALTPTFINMNVDVNLLSVSDVVNGDRWCDTSLLYVFGPNFNL</sequence>
<name>A0AB40AYB5_DIOCR</name>
<evidence type="ECO:0000313" key="1">
    <source>
        <dbReference type="Proteomes" id="UP001515500"/>
    </source>
</evidence>
<dbReference type="AlphaFoldDB" id="A0AB40AYB5"/>
<gene>
    <name evidence="2" type="primary">LOC120256290</name>
</gene>
<dbReference type="PANTHER" id="PTHR33116:SF78">
    <property type="entry name" value="OS12G0587133 PROTEIN"/>
    <property type="match status" value="1"/>
</dbReference>
<protein>
    <submittedName>
        <fullName evidence="2">Uncharacterized protein LOC120256290</fullName>
    </submittedName>
</protein>
<organism evidence="1 2">
    <name type="scientific">Dioscorea cayennensis subsp. rotundata</name>
    <name type="common">White Guinea yam</name>
    <name type="synonym">Dioscorea rotundata</name>
    <dbReference type="NCBI Taxonomy" id="55577"/>
    <lineage>
        <taxon>Eukaryota</taxon>
        <taxon>Viridiplantae</taxon>
        <taxon>Streptophyta</taxon>
        <taxon>Embryophyta</taxon>
        <taxon>Tracheophyta</taxon>
        <taxon>Spermatophyta</taxon>
        <taxon>Magnoliopsida</taxon>
        <taxon>Liliopsida</taxon>
        <taxon>Dioscoreales</taxon>
        <taxon>Dioscoreaceae</taxon>
        <taxon>Dioscorea</taxon>
    </lineage>
</organism>
<evidence type="ECO:0000313" key="2">
    <source>
        <dbReference type="RefSeq" id="XP_039119935.1"/>
    </source>
</evidence>
<dbReference type="PANTHER" id="PTHR33116">
    <property type="entry name" value="REVERSE TRANSCRIPTASE ZINC-BINDING DOMAIN-CONTAINING PROTEIN-RELATED-RELATED"/>
    <property type="match status" value="1"/>
</dbReference>
<keyword evidence="1" id="KW-1185">Reference proteome</keyword>
<dbReference type="Proteomes" id="UP001515500">
    <property type="component" value="Unplaced"/>
</dbReference>
<dbReference type="RefSeq" id="XP_039119935.1">
    <property type="nucleotide sequence ID" value="XM_039264001.1"/>
</dbReference>